<gene>
    <name evidence="1" type="ORF">LCGC14_0438060</name>
</gene>
<dbReference type="EMBL" id="LAZR01000420">
    <property type="protein sequence ID" value="KKN69706.1"/>
    <property type="molecule type" value="Genomic_DNA"/>
</dbReference>
<proteinExistence type="predicted"/>
<comment type="caution">
    <text evidence="1">The sequence shown here is derived from an EMBL/GenBank/DDBJ whole genome shotgun (WGS) entry which is preliminary data.</text>
</comment>
<evidence type="ECO:0000313" key="1">
    <source>
        <dbReference type="EMBL" id="KKN69706.1"/>
    </source>
</evidence>
<organism evidence="1">
    <name type="scientific">marine sediment metagenome</name>
    <dbReference type="NCBI Taxonomy" id="412755"/>
    <lineage>
        <taxon>unclassified sequences</taxon>
        <taxon>metagenomes</taxon>
        <taxon>ecological metagenomes</taxon>
    </lineage>
</organism>
<protein>
    <submittedName>
        <fullName evidence="1">Uncharacterized protein</fullName>
    </submittedName>
</protein>
<name>A0A0F9V835_9ZZZZ</name>
<accession>A0A0F9V835</accession>
<reference evidence="1" key="1">
    <citation type="journal article" date="2015" name="Nature">
        <title>Complex archaea that bridge the gap between prokaryotes and eukaryotes.</title>
        <authorList>
            <person name="Spang A."/>
            <person name="Saw J.H."/>
            <person name="Jorgensen S.L."/>
            <person name="Zaremba-Niedzwiedzka K."/>
            <person name="Martijn J."/>
            <person name="Lind A.E."/>
            <person name="van Eijk R."/>
            <person name="Schleper C."/>
            <person name="Guy L."/>
            <person name="Ettema T.J."/>
        </authorList>
    </citation>
    <scope>NUCLEOTIDE SEQUENCE</scope>
</reference>
<dbReference type="AlphaFoldDB" id="A0A0F9V835"/>
<sequence length="251" mass="27418">MTDVIAWPPFDLTGWELDEVYPQSRSVGLIEGRPRTSSAQRARRVATANITGIGKQQAGAGYVRMLNRLWAGRPNLTRIEACSTLWYPYRGGYDLRNNVLEWTDDGTELLWTEGSATLLWGDGAYALSGVPAADGAWYALTVSGLPPSRIVARPSELISVTDTTGATETAYILTVIRSNVDGVATIRTDKATAFTLSGLVSIGHAESIVFEAQGVPRSVQGVTGTFGYQWDFREVFVDEYSDGWTEIDPWA</sequence>